<proteinExistence type="predicted"/>
<dbReference type="EMBL" id="LAZR01040069">
    <property type="protein sequence ID" value="KKL15427.1"/>
    <property type="molecule type" value="Genomic_DNA"/>
</dbReference>
<name>A0A0F9BNM0_9ZZZZ</name>
<sequence length="61" mass="7238">MKKRHFLKCKFVDFAKENRQDIEDETDEYSRVLKDIGIKTEKSTRLKLSSMPLYVCIIDIA</sequence>
<feature type="non-terminal residue" evidence="1">
    <location>
        <position position="61"/>
    </location>
</feature>
<organism evidence="1">
    <name type="scientific">marine sediment metagenome</name>
    <dbReference type="NCBI Taxonomy" id="412755"/>
    <lineage>
        <taxon>unclassified sequences</taxon>
        <taxon>metagenomes</taxon>
        <taxon>ecological metagenomes</taxon>
    </lineage>
</organism>
<dbReference type="AlphaFoldDB" id="A0A0F9BNM0"/>
<gene>
    <name evidence="1" type="ORF">LCGC14_2505740</name>
</gene>
<reference evidence="1" key="1">
    <citation type="journal article" date="2015" name="Nature">
        <title>Complex archaea that bridge the gap between prokaryotes and eukaryotes.</title>
        <authorList>
            <person name="Spang A."/>
            <person name="Saw J.H."/>
            <person name="Jorgensen S.L."/>
            <person name="Zaremba-Niedzwiedzka K."/>
            <person name="Martijn J."/>
            <person name="Lind A.E."/>
            <person name="van Eijk R."/>
            <person name="Schleper C."/>
            <person name="Guy L."/>
            <person name="Ettema T.J."/>
        </authorList>
    </citation>
    <scope>NUCLEOTIDE SEQUENCE</scope>
</reference>
<comment type="caution">
    <text evidence="1">The sequence shown here is derived from an EMBL/GenBank/DDBJ whole genome shotgun (WGS) entry which is preliminary data.</text>
</comment>
<evidence type="ECO:0000313" key="1">
    <source>
        <dbReference type="EMBL" id="KKL15427.1"/>
    </source>
</evidence>
<protein>
    <submittedName>
        <fullName evidence="1">Uncharacterized protein</fullName>
    </submittedName>
</protein>
<accession>A0A0F9BNM0</accession>